<dbReference type="EMBL" id="JAHZIK010003172">
    <property type="protein sequence ID" value="MBW7461682.1"/>
    <property type="molecule type" value="Genomic_DNA"/>
</dbReference>
<keyword evidence="1" id="KW-0547">Nucleotide-binding</keyword>
<name>A0ABS7CLK0_9BACL</name>
<proteinExistence type="predicted"/>
<evidence type="ECO:0000259" key="3">
    <source>
        <dbReference type="PROSITE" id="PS51722"/>
    </source>
</evidence>
<feature type="non-terminal residue" evidence="4">
    <location>
        <position position="103"/>
    </location>
</feature>
<dbReference type="Proteomes" id="UP001519887">
    <property type="component" value="Unassembled WGS sequence"/>
</dbReference>
<dbReference type="InterPro" id="IPR006297">
    <property type="entry name" value="EF-4"/>
</dbReference>
<reference evidence="4 5" key="1">
    <citation type="submission" date="2021-07" db="EMBL/GenBank/DDBJ databases">
        <title>Paenibacillus radiodurans sp. nov., isolated from the southeastern edge of Tengger Desert.</title>
        <authorList>
            <person name="Zhang G."/>
        </authorList>
    </citation>
    <scope>NUCLEOTIDE SEQUENCE [LARGE SCALE GENOMIC DNA]</scope>
    <source>
        <strain evidence="4 5">CCM 7311</strain>
    </source>
</reference>
<dbReference type="Gene3D" id="3.40.50.300">
    <property type="entry name" value="P-loop containing nucleotide triphosphate hydrolases"/>
    <property type="match status" value="1"/>
</dbReference>
<evidence type="ECO:0000313" key="4">
    <source>
        <dbReference type="EMBL" id="MBW7461682.1"/>
    </source>
</evidence>
<dbReference type="InterPro" id="IPR031157">
    <property type="entry name" value="G_TR_CS"/>
</dbReference>
<feature type="domain" description="Tr-type G" evidence="3">
    <location>
        <begin position="9"/>
        <end position="103"/>
    </location>
</feature>
<dbReference type="InterPro" id="IPR005225">
    <property type="entry name" value="Small_GTP-bd"/>
</dbReference>
<keyword evidence="5" id="KW-1185">Reference proteome</keyword>
<dbReference type="PROSITE" id="PS51722">
    <property type="entry name" value="G_TR_2"/>
    <property type="match status" value="1"/>
</dbReference>
<gene>
    <name evidence="4" type="ORF">K0U00_47270</name>
</gene>
<dbReference type="PROSITE" id="PS00301">
    <property type="entry name" value="G_TR_1"/>
    <property type="match status" value="1"/>
</dbReference>
<evidence type="ECO:0000256" key="1">
    <source>
        <dbReference type="ARBA" id="ARBA00022741"/>
    </source>
</evidence>
<evidence type="ECO:0000313" key="5">
    <source>
        <dbReference type="Proteomes" id="UP001519887"/>
    </source>
</evidence>
<comment type="caution">
    <text evidence="4">The sequence shown here is derived from an EMBL/GenBank/DDBJ whole genome shotgun (WGS) entry which is preliminary data.</text>
</comment>
<dbReference type="SUPFAM" id="SSF52540">
    <property type="entry name" value="P-loop containing nucleoside triphosphate hydrolases"/>
    <property type="match status" value="1"/>
</dbReference>
<dbReference type="InterPro" id="IPR000795">
    <property type="entry name" value="T_Tr_GTP-bd_dom"/>
</dbReference>
<evidence type="ECO:0000256" key="2">
    <source>
        <dbReference type="ARBA" id="ARBA00023134"/>
    </source>
</evidence>
<dbReference type="InterPro" id="IPR027417">
    <property type="entry name" value="P-loop_NTPase"/>
</dbReference>
<sequence>MADVRDRQKKIRNFSIIAHIDHGKSTLADRILEYTGALTSREMQAQVLDQMDLERERGITIKLQAVRLGYKADDGEEYILNLIDTPGHVDFTYEVSRSLAACE</sequence>
<dbReference type="PANTHER" id="PTHR43512:SF4">
    <property type="entry name" value="TRANSLATION FACTOR GUF1 HOMOLOG, CHLOROPLASTIC"/>
    <property type="match status" value="1"/>
</dbReference>
<keyword evidence="2" id="KW-0342">GTP-binding</keyword>
<dbReference type="Pfam" id="PF00009">
    <property type="entry name" value="GTP_EFTU"/>
    <property type="match status" value="1"/>
</dbReference>
<protein>
    <submittedName>
        <fullName evidence="4">GTP-binding protein</fullName>
    </submittedName>
</protein>
<accession>A0ABS7CLK0</accession>
<dbReference type="NCBIfam" id="TIGR00231">
    <property type="entry name" value="small_GTP"/>
    <property type="match status" value="1"/>
</dbReference>
<dbReference type="PANTHER" id="PTHR43512">
    <property type="entry name" value="TRANSLATION FACTOR GUF1-RELATED"/>
    <property type="match status" value="1"/>
</dbReference>
<organism evidence="4 5">
    <name type="scientific">Paenibacillus sepulcri</name>
    <dbReference type="NCBI Taxonomy" id="359917"/>
    <lineage>
        <taxon>Bacteria</taxon>
        <taxon>Bacillati</taxon>
        <taxon>Bacillota</taxon>
        <taxon>Bacilli</taxon>
        <taxon>Bacillales</taxon>
        <taxon>Paenibacillaceae</taxon>
        <taxon>Paenibacillus</taxon>
    </lineage>
</organism>
<dbReference type="PRINTS" id="PR00315">
    <property type="entry name" value="ELONGATNFCT"/>
</dbReference>